<dbReference type="Proteomes" id="UP001064632">
    <property type="component" value="Chromosome"/>
</dbReference>
<dbReference type="InterPro" id="IPR002884">
    <property type="entry name" value="P_dom"/>
</dbReference>
<dbReference type="SUPFAM" id="SSF49785">
    <property type="entry name" value="Galactose-binding domain-like"/>
    <property type="match status" value="1"/>
</dbReference>
<dbReference type="RefSeq" id="WP_261694911.1">
    <property type="nucleotide sequence ID" value="NZ_CP104694.1"/>
</dbReference>
<evidence type="ECO:0000256" key="3">
    <source>
        <dbReference type="SAM" id="SignalP"/>
    </source>
</evidence>
<keyword evidence="2" id="KW-0378">Hydrolase</keyword>
<name>A0ABY6BEH0_9GAMM</name>
<accession>A0ABY6BEH0</accession>
<dbReference type="InterPro" id="IPR008979">
    <property type="entry name" value="Galactose-bd-like_sf"/>
</dbReference>
<dbReference type="Pfam" id="PF01483">
    <property type="entry name" value="P_proprotein"/>
    <property type="match status" value="1"/>
</dbReference>
<sequence>MRTTANRVLLGAALLVATAGANADTFNGTNTGPIPPAPAGAPNCGVNNLGPAREVLFDVSGLSINVLSVNVLMNLDHDWRGDLVVRLEAPGGTPNMVLFSHTGSNVPTGCGHGGDLLGEYEFTDDTLRDWWGSAFTVVPANKYRTSAPGGTDPGGQPTLLNSVFRGLTPAQANGTWKLIIQDAGDADDGTIISAKLVIDQTDVIFKNGFETPTTP</sequence>
<evidence type="ECO:0000256" key="1">
    <source>
        <dbReference type="ARBA" id="ARBA00022670"/>
    </source>
</evidence>
<dbReference type="PROSITE" id="PS51829">
    <property type="entry name" value="P_HOMO_B"/>
    <property type="match status" value="1"/>
</dbReference>
<dbReference type="Gene3D" id="2.60.120.260">
    <property type="entry name" value="Galactose-binding domain-like"/>
    <property type="match status" value="1"/>
</dbReference>
<keyword evidence="3" id="KW-0732">Signal</keyword>
<organism evidence="5 6">
    <name type="scientific">Tahibacter amnicola</name>
    <dbReference type="NCBI Taxonomy" id="2976241"/>
    <lineage>
        <taxon>Bacteria</taxon>
        <taxon>Pseudomonadati</taxon>
        <taxon>Pseudomonadota</taxon>
        <taxon>Gammaproteobacteria</taxon>
        <taxon>Lysobacterales</taxon>
        <taxon>Rhodanobacteraceae</taxon>
        <taxon>Tahibacter</taxon>
    </lineage>
</organism>
<feature type="domain" description="P/Homo B" evidence="4">
    <location>
        <begin position="21"/>
        <end position="204"/>
    </location>
</feature>
<protein>
    <submittedName>
        <fullName evidence="5">Proprotein convertase P-domain-containing protein</fullName>
    </submittedName>
</protein>
<feature type="chain" id="PRO_5046958576" evidence="3">
    <location>
        <begin position="24"/>
        <end position="215"/>
    </location>
</feature>
<evidence type="ECO:0000259" key="4">
    <source>
        <dbReference type="PROSITE" id="PS51829"/>
    </source>
</evidence>
<feature type="signal peptide" evidence="3">
    <location>
        <begin position="1"/>
        <end position="23"/>
    </location>
</feature>
<evidence type="ECO:0000313" key="6">
    <source>
        <dbReference type="Proteomes" id="UP001064632"/>
    </source>
</evidence>
<keyword evidence="1" id="KW-0645">Protease</keyword>
<evidence type="ECO:0000256" key="2">
    <source>
        <dbReference type="ARBA" id="ARBA00022801"/>
    </source>
</evidence>
<gene>
    <name evidence="5" type="ORF">N4264_24980</name>
</gene>
<evidence type="ECO:0000313" key="5">
    <source>
        <dbReference type="EMBL" id="UXI67942.1"/>
    </source>
</evidence>
<dbReference type="EMBL" id="CP104694">
    <property type="protein sequence ID" value="UXI67942.1"/>
    <property type="molecule type" value="Genomic_DNA"/>
</dbReference>
<reference evidence="5" key="1">
    <citation type="submission" date="2022-09" db="EMBL/GenBank/DDBJ databases">
        <title>Tahibacter sp. nov., isolated from a fresh water.</title>
        <authorList>
            <person name="Baek J.H."/>
            <person name="Lee J.K."/>
            <person name="Kim J.M."/>
            <person name="Jeon C.O."/>
        </authorList>
    </citation>
    <scope>NUCLEOTIDE SEQUENCE</scope>
    <source>
        <strain evidence="5">W38</strain>
    </source>
</reference>
<keyword evidence="6" id="KW-1185">Reference proteome</keyword>
<proteinExistence type="predicted"/>